<evidence type="ECO:0000256" key="1">
    <source>
        <dbReference type="SAM" id="MobiDB-lite"/>
    </source>
</evidence>
<dbReference type="EMBL" id="KV875575">
    <property type="protein sequence ID" value="RZR71715.1"/>
    <property type="molecule type" value="Genomic_DNA"/>
</dbReference>
<gene>
    <name evidence="2" type="ORF">BHM03_00006753</name>
</gene>
<feature type="compositionally biased region" description="Basic and acidic residues" evidence="1">
    <location>
        <begin position="62"/>
        <end position="71"/>
    </location>
</feature>
<feature type="region of interest" description="Disordered" evidence="1">
    <location>
        <begin position="36"/>
        <end position="71"/>
    </location>
</feature>
<proteinExistence type="predicted"/>
<protein>
    <submittedName>
        <fullName evidence="2">Uncharacterized protein</fullName>
    </submittedName>
</protein>
<dbReference type="Proteomes" id="UP000290560">
    <property type="component" value="Unassembled WGS sequence"/>
</dbReference>
<name>A0A444DBG1_ENSVE</name>
<dbReference type="AlphaFoldDB" id="A0A444DBG1"/>
<sequence length="71" mass="8156">MVLEDKLKVTLPEVLNMLREDERTIQKEKLVHYTGETKKKRKVEKSHKKVKDKGKLGKAKVAKKDLAKGKG</sequence>
<reference evidence="2" key="1">
    <citation type="journal article" date="2018" name="Data Brief">
        <title>Genome sequence data from 17 accessions of Ensete ventricosum, a staple food crop for millions in Ethiopia.</title>
        <authorList>
            <person name="Yemataw Z."/>
            <person name="Muzemil S."/>
            <person name="Ambachew D."/>
            <person name="Tripathi L."/>
            <person name="Tesfaye K."/>
            <person name="Chala A."/>
            <person name="Farbos A."/>
            <person name="O'Neill P."/>
            <person name="Moore K."/>
            <person name="Grant M."/>
            <person name="Studholme D.J."/>
        </authorList>
    </citation>
    <scope>NUCLEOTIDE SEQUENCE [LARGE SCALE GENOMIC DNA]</scope>
    <source>
        <tissue evidence="2">Leaf</tissue>
    </source>
</reference>
<organism evidence="2">
    <name type="scientific">Ensete ventricosum</name>
    <name type="common">Abyssinian banana</name>
    <name type="synonym">Musa ensete</name>
    <dbReference type="NCBI Taxonomy" id="4639"/>
    <lineage>
        <taxon>Eukaryota</taxon>
        <taxon>Viridiplantae</taxon>
        <taxon>Streptophyta</taxon>
        <taxon>Embryophyta</taxon>
        <taxon>Tracheophyta</taxon>
        <taxon>Spermatophyta</taxon>
        <taxon>Magnoliopsida</taxon>
        <taxon>Liliopsida</taxon>
        <taxon>Zingiberales</taxon>
        <taxon>Musaceae</taxon>
        <taxon>Ensete</taxon>
    </lineage>
</organism>
<feature type="compositionally biased region" description="Basic residues" evidence="1">
    <location>
        <begin position="38"/>
        <end position="61"/>
    </location>
</feature>
<evidence type="ECO:0000313" key="2">
    <source>
        <dbReference type="EMBL" id="RZR71715.1"/>
    </source>
</evidence>
<accession>A0A444DBG1</accession>